<keyword evidence="2" id="KW-1185">Reference proteome</keyword>
<dbReference type="EMBL" id="JABFTP020000021">
    <property type="protein sequence ID" value="KAL3268952.1"/>
    <property type="molecule type" value="Genomic_DNA"/>
</dbReference>
<dbReference type="AlphaFoldDB" id="A0ABD2MRL7"/>
<comment type="caution">
    <text evidence="1">The sequence shown here is derived from an EMBL/GenBank/DDBJ whole genome shotgun (WGS) entry which is preliminary data.</text>
</comment>
<organism evidence="1 2">
    <name type="scientific">Cryptolaemus montrouzieri</name>
    <dbReference type="NCBI Taxonomy" id="559131"/>
    <lineage>
        <taxon>Eukaryota</taxon>
        <taxon>Metazoa</taxon>
        <taxon>Ecdysozoa</taxon>
        <taxon>Arthropoda</taxon>
        <taxon>Hexapoda</taxon>
        <taxon>Insecta</taxon>
        <taxon>Pterygota</taxon>
        <taxon>Neoptera</taxon>
        <taxon>Endopterygota</taxon>
        <taxon>Coleoptera</taxon>
        <taxon>Polyphaga</taxon>
        <taxon>Cucujiformia</taxon>
        <taxon>Coccinelloidea</taxon>
        <taxon>Coccinellidae</taxon>
        <taxon>Scymninae</taxon>
        <taxon>Scymnini</taxon>
        <taxon>Cryptolaemus</taxon>
    </lineage>
</organism>
<feature type="non-terminal residue" evidence="1">
    <location>
        <position position="73"/>
    </location>
</feature>
<gene>
    <name evidence="1" type="ORF">HHI36_008038</name>
</gene>
<reference evidence="1 2" key="1">
    <citation type="journal article" date="2021" name="BMC Biol.">
        <title>Horizontally acquired antibacterial genes associated with adaptive radiation of ladybird beetles.</title>
        <authorList>
            <person name="Li H.S."/>
            <person name="Tang X.F."/>
            <person name="Huang Y.H."/>
            <person name="Xu Z.Y."/>
            <person name="Chen M.L."/>
            <person name="Du X.Y."/>
            <person name="Qiu B.Y."/>
            <person name="Chen P.T."/>
            <person name="Zhang W."/>
            <person name="Slipinski A."/>
            <person name="Escalona H.E."/>
            <person name="Waterhouse R.M."/>
            <person name="Zwick A."/>
            <person name="Pang H."/>
        </authorList>
    </citation>
    <scope>NUCLEOTIDE SEQUENCE [LARGE SCALE GENOMIC DNA]</scope>
    <source>
        <strain evidence="1">SYSU2018</strain>
    </source>
</reference>
<accession>A0ABD2MRL7</accession>
<dbReference type="Proteomes" id="UP001516400">
    <property type="component" value="Unassembled WGS sequence"/>
</dbReference>
<proteinExistence type="predicted"/>
<evidence type="ECO:0000313" key="2">
    <source>
        <dbReference type="Proteomes" id="UP001516400"/>
    </source>
</evidence>
<sequence length="73" mass="8738">MKRHIWATYFHLGSSDRKLKHQICLKGSDAWCKLQKHLEKYETSQHHNGCFAREDDEGRLRISEKDLEVFHLT</sequence>
<protein>
    <submittedName>
        <fullName evidence="1">Uncharacterized protein</fullName>
    </submittedName>
</protein>
<name>A0ABD2MRL7_9CUCU</name>
<evidence type="ECO:0000313" key="1">
    <source>
        <dbReference type="EMBL" id="KAL3268952.1"/>
    </source>
</evidence>